<feature type="domain" description="HTH cro/C1-type" evidence="1">
    <location>
        <begin position="18"/>
        <end position="72"/>
    </location>
</feature>
<dbReference type="Gene3D" id="1.10.260.40">
    <property type="entry name" value="lambda repressor-like DNA-binding domains"/>
    <property type="match status" value="1"/>
</dbReference>
<comment type="caution">
    <text evidence="2">The sequence shown here is derived from an EMBL/GenBank/DDBJ whole genome shotgun (WGS) entry which is preliminary data.</text>
</comment>
<protein>
    <submittedName>
        <fullName evidence="2">Helix-turn-helix transcriptional regulator</fullName>
    </submittedName>
</protein>
<evidence type="ECO:0000313" key="2">
    <source>
        <dbReference type="EMBL" id="MDA3627363.1"/>
    </source>
</evidence>
<sequence length="286" mass="31605">MPGTTDHTPKARLLGAELRECRKQIGLTVRELASRVGTTHVTISRYETGTRTPRPEDVARILGTLGVTGTRYEEIIEFARTAGDKNTFARSSPSTHKHLVDLAEFERSACRIVDVAPNLVPGLLQTADYARQIMHGLTVEEREIRVGLRMARRDVLFSKSAPTLEVLVSEHALRQPLGGNELMAAQLHHVLRMADFDNVTVSVIPNGLTRYTPALDGAFVLYDFTKAPSIVQLEHFHASGFLFEAKDIAAYKNAINDLRSIALPSNESKDLIKSIAEEMEGTSSCR</sequence>
<accession>A0ABT4V0N2</accession>
<dbReference type="SUPFAM" id="SSF47413">
    <property type="entry name" value="lambda repressor-like DNA-binding domains"/>
    <property type="match status" value="1"/>
</dbReference>
<dbReference type="InterPro" id="IPR043917">
    <property type="entry name" value="DUF5753"/>
</dbReference>
<name>A0ABT4V0N2_9PSEU</name>
<dbReference type="EMBL" id="JAQGLA010000027">
    <property type="protein sequence ID" value="MDA3627363.1"/>
    <property type="molecule type" value="Genomic_DNA"/>
</dbReference>
<dbReference type="Pfam" id="PF19054">
    <property type="entry name" value="DUF5753"/>
    <property type="match status" value="1"/>
</dbReference>
<reference evidence="2 3" key="1">
    <citation type="submission" date="2022-11" db="EMBL/GenBank/DDBJ databases">
        <title>Draft genome sequence of Saccharopolyspora sp. WRP15-2 isolated from rhizosphere soils of wild rice in Thailand.</title>
        <authorList>
            <person name="Duangmal K."/>
            <person name="Kammanee S."/>
            <person name="Muangham S."/>
        </authorList>
    </citation>
    <scope>NUCLEOTIDE SEQUENCE [LARGE SCALE GENOMIC DNA]</scope>
    <source>
        <strain evidence="2 3">WRP15-2</strain>
    </source>
</reference>
<dbReference type="InterPro" id="IPR001387">
    <property type="entry name" value="Cro/C1-type_HTH"/>
</dbReference>
<dbReference type="Proteomes" id="UP001210380">
    <property type="component" value="Unassembled WGS sequence"/>
</dbReference>
<keyword evidence="3" id="KW-1185">Reference proteome</keyword>
<evidence type="ECO:0000313" key="3">
    <source>
        <dbReference type="Proteomes" id="UP001210380"/>
    </source>
</evidence>
<dbReference type="RefSeq" id="WP_270950035.1">
    <property type="nucleotide sequence ID" value="NZ_JAQGLA010000027.1"/>
</dbReference>
<dbReference type="PROSITE" id="PS50943">
    <property type="entry name" value="HTH_CROC1"/>
    <property type="match status" value="1"/>
</dbReference>
<organism evidence="2 3">
    <name type="scientific">Saccharopolyspora oryzae</name>
    <dbReference type="NCBI Taxonomy" id="2997343"/>
    <lineage>
        <taxon>Bacteria</taxon>
        <taxon>Bacillati</taxon>
        <taxon>Actinomycetota</taxon>
        <taxon>Actinomycetes</taxon>
        <taxon>Pseudonocardiales</taxon>
        <taxon>Pseudonocardiaceae</taxon>
        <taxon>Saccharopolyspora</taxon>
    </lineage>
</organism>
<evidence type="ECO:0000259" key="1">
    <source>
        <dbReference type="PROSITE" id="PS50943"/>
    </source>
</evidence>
<proteinExistence type="predicted"/>
<dbReference type="InterPro" id="IPR010982">
    <property type="entry name" value="Lambda_DNA-bd_dom_sf"/>
</dbReference>
<dbReference type="CDD" id="cd00093">
    <property type="entry name" value="HTH_XRE"/>
    <property type="match status" value="1"/>
</dbReference>
<dbReference type="SMART" id="SM00530">
    <property type="entry name" value="HTH_XRE"/>
    <property type="match status" value="1"/>
</dbReference>
<dbReference type="Pfam" id="PF13560">
    <property type="entry name" value="HTH_31"/>
    <property type="match status" value="1"/>
</dbReference>
<gene>
    <name evidence="2" type="ORF">OU415_18090</name>
</gene>